<dbReference type="Pfam" id="PF25484">
    <property type="entry name" value="DUF7907"/>
    <property type="match status" value="1"/>
</dbReference>
<name>A0A6A5KCV5_9PLEO</name>
<proteinExistence type="predicted"/>
<evidence type="ECO:0000313" key="3">
    <source>
        <dbReference type="Proteomes" id="UP000800040"/>
    </source>
</evidence>
<dbReference type="EMBL" id="ML975310">
    <property type="protein sequence ID" value="KAF1833931.1"/>
    <property type="molecule type" value="Genomic_DNA"/>
</dbReference>
<dbReference type="InterPro" id="IPR057229">
    <property type="entry name" value="DUF7907"/>
</dbReference>
<dbReference type="OrthoDB" id="3515453at2759"/>
<gene>
    <name evidence="2" type="ORF">BDW02DRAFT_551553</name>
</gene>
<dbReference type="AlphaFoldDB" id="A0A6A5KCV5"/>
<sequence length="170" mass="18809">MHRSHALGACHQGAAIEGLCLTNDTLTTPARPYTTFYHNVSSQSGNTVNADNTLGVLGWHLTLGALRVPSAMNFDYDPGSNLATPVIMPGQSRYEPVAFEAGTNHMYIPVKQNDQVSPPEPYLPPLKLKNWFNCLTRYSYTYETLAWKVGMTGEPQNPTCTAVEVHRVWV</sequence>
<evidence type="ECO:0000313" key="2">
    <source>
        <dbReference type="EMBL" id="KAF1833931.1"/>
    </source>
</evidence>
<accession>A0A6A5KCV5</accession>
<organism evidence="2 3">
    <name type="scientific">Decorospora gaudefroyi</name>
    <dbReference type="NCBI Taxonomy" id="184978"/>
    <lineage>
        <taxon>Eukaryota</taxon>
        <taxon>Fungi</taxon>
        <taxon>Dikarya</taxon>
        <taxon>Ascomycota</taxon>
        <taxon>Pezizomycotina</taxon>
        <taxon>Dothideomycetes</taxon>
        <taxon>Pleosporomycetidae</taxon>
        <taxon>Pleosporales</taxon>
        <taxon>Pleosporineae</taxon>
        <taxon>Pleosporaceae</taxon>
        <taxon>Decorospora</taxon>
    </lineage>
</organism>
<feature type="domain" description="DUF7907" evidence="1">
    <location>
        <begin position="6"/>
        <end position="168"/>
    </location>
</feature>
<keyword evidence="3" id="KW-1185">Reference proteome</keyword>
<evidence type="ECO:0000259" key="1">
    <source>
        <dbReference type="Pfam" id="PF25484"/>
    </source>
</evidence>
<protein>
    <recommendedName>
        <fullName evidence="1">DUF7907 domain-containing protein</fullName>
    </recommendedName>
</protein>
<dbReference type="Proteomes" id="UP000800040">
    <property type="component" value="Unassembled WGS sequence"/>
</dbReference>
<reference evidence="2" key="1">
    <citation type="submission" date="2020-01" db="EMBL/GenBank/DDBJ databases">
        <authorList>
            <consortium name="DOE Joint Genome Institute"/>
            <person name="Haridas S."/>
            <person name="Albert R."/>
            <person name="Binder M."/>
            <person name="Bloem J."/>
            <person name="Labutti K."/>
            <person name="Salamov A."/>
            <person name="Andreopoulos B."/>
            <person name="Baker S.E."/>
            <person name="Barry K."/>
            <person name="Bills G."/>
            <person name="Bluhm B.H."/>
            <person name="Cannon C."/>
            <person name="Castanera R."/>
            <person name="Culley D.E."/>
            <person name="Daum C."/>
            <person name="Ezra D."/>
            <person name="Gonzalez J.B."/>
            <person name="Henrissat B."/>
            <person name="Kuo A."/>
            <person name="Liang C."/>
            <person name="Lipzen A."/>
            <person name="Lutzoni F."/>
            <person name="Magnuson J."/>
            <person name="Mondo S."/>
            <person name="Nolan M."/>
            <person name="Ohm R."/>
            <person name="Pangilinan J."/>
            <person name="Park H.-J."/>
            <person name="Ramirez L."/>
            <person name="Alfaro M."/>
            <person name="Sun H."/>
            <person name="Tritt A."/>
            <person name="Yoshinaga Y."/>
            <person name="Zwiers L.-H."/>
            <person name="Turgeon B.G."/>
            <person name="Goodwin S.B."/>
            <person name="Spatafora J.W."/>
            <person name="Crous P.W."/>
            <person name="Grigoriev I.V."/>
        </authorList>
    </citation>
    <scope>NUCLEOTIDE SEQUENCE</scope>
    <source>
        <strain evidence="2">P77</strain>
    </source>
</reference>